<dbReference type="AlphaFoldDB" id="A0A2D6M0Z7"/>
<evidence type="ECO:0000256" key="1">
    <source>
        <dbReference type="SAM" id="Phobius"/>
    </source>
</evidence>
<proteinExistence type="predicted"/>
<dbReference type="EMBL" id="NZBU01000008">
    <property type="protein sequence ID" value="MAG22092.1"/>
    <property type="molecule type" value="Genomic_DNA"/>
</dbReference>
<keyword evidence="1" id="KW-0812">Transmembrane</keyword>
<organism evidence="2 3">
    <name type="scientific">Candidatus Iainarchaeum sp</name>
    <dbReference type="NCBI Taxonomy" id="3101447"/>
    <lineage>
        <taxon>Archaea</taxon>
        <taxon>Candidatus Iainarchaeota</taxon>
        <taxon>Candidatus Iainarchaeia</taxon>
        <taxon>Candidatus Iainarchaeales</taxon>
        <taxon>Candidatus Iainarchaeaceae</taxon>
        <taxon>Candidatus Iainarchaeum</taxon>
    </lineage>
</organism>
<protein>
    <recommendedName>
        <fullName evidence="4">Copper resistance protein D domain-containing protein</fullName>
    </recommendedName>
</protein>
<feature type="transmembrane region" description="Helical" evidence="1">
    <location>
        <begin position="133"/>
        <end position="151"/>
    </location>
</feature>
<feature type="transmembrane region" description="Helical" evidence="1">
    <location>
        <begin position="85"/>
        <end position="106"/>
    </location>
</feature>
<evidence type="ECO:0000313" key="3">
    <source>
        <dbReference type="Proteomes" id="UP000226592"/>
    </source>
</evidence>
<accession>A0A2D6M0Z7</accession>
<comment type="caution">
    <text evidence="2">The sequence shown here is derived from an EMBL/GenBank/DDBJ whole genome shotgun (WGS) entry which is preliminary data.</text>
</comment>
<evidence type="ECO:0000313" key="2">
    <source>
        <dbReference type="EMBL" id="MAG22092.1"/>
    </source>
</evidence>
<keyword evidence="1" id="KW-1133">Transmembrane helix</keyword>
<evidence type="ECO:0008006" key="4">
    <source>
        <dbReference type="Google" id="ProtNLM"/>
    </source>
</evidence>
<dbReference type="Proteomes" id="UP000226592">
    <property type="component" value="Unassembled WGS sequence"/>
</dbReference>
<feature type="transmembrane region" description="Helical" evidence="1">
    <location>
        <begin position="53"/>
        <end position="73"/>
    </location>
</feature>
<name>A0A2D6M0Z7_9ARCH</name>
<sequence length="152" mass="16327">MASIEFLTAHFFHIVFLAWGVGGVTIAMLLSIKADKEPDLGPAVMRLMPSISKLIWVGLIGLAVTGIVTTSMGLGKGFFDENLLLIKHILVVLIVIAGLNLTFRLIPKMKALVPKPGAAPSAEFLSVKKQMKITSMASLILWYAVVVLSVAL</sequence>
<keyword evidence="1" id="KW-0472">Membrane</keyword>
<feature type="transmembrane region" description="Helical" evidence="1">
    <location>
        <begin position="12"/>
        <end position="32"/>
    </location>
</feature>
<reference evidence="3" key="1">
    <citation type="submission" date="2017-09" db="EMBL/GenBank/DDBJ databases">
        <title>The Reconstruction of 2,631 Draft Metagenome-Assembled Genomes from the Global Oceans.</title>
        <authorList>
            <person name="Tully B.J."/>
            <person name="Graham E.D."/>
            <person name="Heidelberg J.F."/>
        </authorList>
    </citation>
    <scope>NUCLEOTIDE SEQUENCE [LARGE SCALE GENOMIC DNA]</scope>
</reference>
<gene>
    <name evidence="2" type="ORF">CL943_02195</name>
</gene>